<dbReference type="PANTHER" id="PTHR30108:SF17">
    <property type="entry name" value="FERULIC ACID DECARBOXYLASE 1"/>
    <property type="match status" value="1"/>
</dbReference>
<dbReference type="GO" id="GO:0005829">
    <property type="term" value="C:cytosol"/>
    <property type="evidence" value="ECO:0007669"/>
    <property type="project" value="TreeGrafter"/>
</dbReference>
<dbReference type="EMBL" id="LR700248">
    <property type="protein sequence ID" value="VVH82686.1"/>
    <property type="molecule type" value="Genomic_DNA"/>
</dbReference>
<proteinExistence type="predicted"/>
<feature type="domain" description="3-octaprenyl-4-hydroxybenzoate carboxy-lyase-like N-terminal" evidence="2">
    <location>
        <begin position="12"/>
        <end position="65"/>
    </location>
</feature>
<dbReference type="AlphaFoldDB" id="A0A5E5R2P4"/>
<dbReference type="GO" id="GO:0006744">
    <property type="term" value="P:ubiquinone biosynthetic process"/>
    <property type="evidence" value="ECO:0007669"/>
    <property type="project" value="TreeGrafter"/>
</dbReference>
<reference evidence="3" key="1">
    <citation type="submission" date="2019-09" db="EMBL/GenBank/DDBJ databases">
        <authorList>
            <person name="Gross C."/>
            <person name="Bohn E."/>
        </authorList>
    </citation>
    <scope>NUCLEOTIDE SEQUENCE</scope>
    <source>
        <strain evidence="3">ID40</strain>
    </source>
</reference>
<keyword evidence="1" id="KW-0464">Manganese</keyword>
<organism evidence="3">
    <name type="scientific">Pseudomonas aeruginosa</name>
    <dbReference type="NCBI Taxonomy" id="287"/>
    <lineage>
        <taxon>Bacteria</taxon>
        <taxon>Pseudomonadati</taxon>
        <taxon>Pseudomonadota</taxon>
        <taxon>Gammaproteobacteria</taxon>
        <taxon>Pseudomonadales</taxon>
        <taxon>Pseudomonadaceae</taxon>
        <taxon>Pseudomonas</taxon>
    </lineage>
</organism>
<sequence length="130" mass="14544">MNRSALDFRHFVDHLRRQGDLVDVHTEVDANLEIGAITRRVYERRAPAPLFHNIRDSLPGARVLARRPACAPTGPAPIRAWRCISACRNTAGRGTSWPRCAPRCARNLSRRAGWSAGRCRKTSGSASRWT</sequence>
<evidence type="ECO:0000259" key="2">
    <source>
        <dbReference type="Pfam" id="PF20695"/>
    </source>
</evidence>
<dbReference type="SUPFAM" id="SSF50475">
    <property type="entry name" value="FMN-binding split barrel"/>
    <property type="match status" value="1"/>
</dbReference>
<dbReference type="PANTHER" id="PTHR30108">
    <property type="entry name" value="3-OCTAPRENYL-4-HYDROXYBENZOATE CARBOXY-LYASE-RELATED"/>
    <property type="match status" value="1"/>
</dbReference>
<dbReference type="Pfam" id="PF20695">
    <property type="entry name" value="UbiD_N"/>
    <property type="match status" value="1"/>
</dbReference>
<keyword evidence="3" id="KW-0456">Lyase</keyword>
<dbReference type="InterPro" id="IPR049383">
    <property type="entry name" value="UbiD-like_N"/>
</dbReference>
<evidence type="ECO:0000256" key="1">
    <source>
        <dbReference type="ARBA" id="ARBA00023211"/>
    </source>
</evidence>
<name>A0A5E5R2P4_PSEAI</name>
<protein>
    <submittedName>
        <fullName evidence="3">3-octaprenyl-4-hydroxybenzoate carboxy-lyase</fullName>
    </submittedName>
</protein>
<dbReference type="GO" id="GO:0008694">
    <property type="term" value="F:4-hydroxy-3-polyprenylbenzoate decarboxylase activity"/>
    <property type="evidence" value="ECO:0007669"/>
    <property type="project" value="TreeGrafter"/>
</dbReference>
<evidence type="ECO:0000313" key="3">
    <source>
        <dbReference type="EMBL" id="VVH82686.1"/>
    </source>
</evidence>
<dbReference type="InterPro" id="IPR002830">
    <property type="entry name" value="UbiD"/>
</dbReference>
<accession>A0A5E5R2P4</accession>
<gene>
    <name evidence="3" type="primary">ubiD_3</name>
    <name evidence="3" type="ORF">TUEID40_03873</name>
</gene>